<dbReference type="CDD" id="cd04301">
    <property type="entry name" value="NAT_SF"/>
    <property type="match status" value="1"/>
</dbReference>
<dbReference type="AlphaFoldDB" id="A0A2X3VL43"/>
<dbReference type="PANTHER" id="PTHR43877:SF2">
    <property type="entry name" value="AMINOALKYLPHOSPHONATE N-ACETYLTRANSFERASE-RELATED"/>
    <property type="match status" value="1"/>
</dbReference>
<feature type="domain" description="N-acetyltransferase" evidence="3">
    <location>
        <begin position="1"/>
        <end position="156"/>
    </location>
</feature>
<dbReference type="EMBL" id="LS483343">
    <property type="protein sequence ID" value="SQF40148.1"/>
    <property type="molecule type" value="Genomic_DNA"/>
</dbReference>
<dbReference type="InterPro" id="IPR050832">
    <property type="entry name" value="Bact_Acetyltransf"/>
</dbReference>
<protein>
    <submittedName>
        <fullName evidence="4">GNAT family acetyltransferase</fullName>
        <ecNumber evidence="4">2.3.1.-</ecNumber>
    </submittedName>
</protein>
<dbReference type="RefSeq" id="WP_018029629.1">
    <property type="nucleotide sequence ID" value="NZ_LS483343.1"/>
</dbReference>
<name>A0A2X3VL43_9STRE</name>
<accession>A0A2X3VL43</accession>
<dbReference type="Pfam" id="PF00583">
    <property type="entry name" value="Acetyltransf_1"/>
    <property type="match status" value="1"/>
</dbReference>
<dbReference type="PANTHER" id="PTHR43877">
    <property type="entry name" value="AMINOALKYLPHOSPHONATE N-ACETYLTRANSFERASE-RELATED-RELATED"/>
    <property type="match status" value="1"/>
</dbReference>
<evidence type="ECO:0000259" key="3">
    <source>
        <dbReference type="PROSITE" id="PS51186"/>
    </source>
</evidence>
<dbReference type="KEGG" id="sfer:NCTC12278_00769"/>
<dbReference type="OrthoDB" id="9805924at2"/>
<keyword evidence="5" id="KW-1185">Reference proteome</keyword>
<dbReference type="EC" id="2.3.1.-" evidence="4"/>
<gene>
    <name evidence="4" type="primary">paiA_2</name>
    <name evidence="4" type="ORF">NCTC12278_00769</name>
</gene>
<dbReference type="Proteomes" id="UP000249495">
    <property type="component" value="Chromosome 1"/>
</dbReference>
<evidence type="ECO:0000256" key="2">
    <source>
        <dbReference type="ARBA" id="ARBA00023315"/>
    </source>
</evidence>
<sequence length="156" mass="17690">MTIRRATVQDIPALQSLLQDILKVHHQIRPDLFKAEGSKYSDVQLEALLADAKTPVFVYADHSGQILGHLFLQLKELEDSSVAYATKNLYIDDLCVSEKARGQQLGQKLYDFALAYAKENGCDRITLNVWNANEGAVRFYERQGMTARETKMELKL</sequence>
<dbReference type="InterPro" id="IPR000182">
    <property type="entry name" value="GNAT_dom"/>
</dbReference>
<dbReference type="Gene3D" id="3.40.630.30">
    <property type="match status" value="1"/>
</dbReference>
<dbReference type="GO" id="GO:0016747">
    <property type="term" value="F:acyltransferase activity, transferring groups other than amino-acyl groups"/>
    <property type="evidence" value="ECO:0007669"/>
    <property type="project" value="InterPro"/>
</dbReference>
<dbReference type="STRING" id="1123303.GCA_000372425_00300"/>
<proteinExistence type="predicted"/>
<dbReference type="PROSITE" id="PS51186">
    <property type="entry name" value="GNAT"/>
    <property type="match status" value="1"/>
</dbReference>
<reference evidence="4 5" key="1">
    <citation type="submission" date="2018-06" db="EMBL/GenBank/DDBJ databases">
        <authorList>
            <consortium name="Pathogen Informatics"/>
            <person name="Doyle S."/>
        </authorList>
    </citation>
    <scope>NUCLEOTIDE SEQUENCE [LARGE SCALE GENOMIC DNA]</scope>
    <source>
        <strain evidence="4 5">NCTC12278</strain>
    </source>
</reference>
<dbReference type="InterPro" id="IPR016181">
    <property type="entry name" value="Acyl_CoA_acyltransferase"/>
</dbReference>
<evidence type="ECO:0000313" key="4">
    <source>
        <dbReference type="EMBL" id="SQF40148.1"/>
    </source>
</evidence>
<dbReference type="SUPFAM" id="SSF55729">
    <property type="entry name" value="Acyl-CoA N-acyltransferases (Nat)"/>
    <property type="match status" value="1"/>
</dbReference>
<keyword evidence="2 4" id="KW-0012">Acyltransferase</keyword>
<keyword evidence="1 4" id="KW-0808">Transferase</keyword>
<evidence type="ECO:0000313" key="5">
    <source>
        <dbReference type="Proteomes" id="UP000249495"/>
    </source>
</evidence>
<evidence type="ECO:0000256" key="1">
    <source>
        <dbReference type="ARBA" id="ARBA00022679"/>
    </source>
</evidence>
<organism evidence="4 5">
    <name type="scientific">Streptococcus ferus</name>
    <dbReference type="NCBI Taxonomy" id="1345"/>
    <lineage>
        <taxon>Bacteria</taxon>
        <taxon>Bacillati</taxon>
        <taxon>Bacillota</taxon>
        <taxon>Bacilli</taxon>
        <taxon>Lactobacillales</taxon>
        <taxon>Streptococcaceae</taxon>
        <taxon>Streptococcus</taxon>
    </lineage>
</organism>